<dbReference type="GO" id="GO:0004016">
    <property type="term" value="F:adenylate cyclase activity"/>
    <property type="evidence" value="ECO:0007669"/>
    <property type="project" value="TreeGrafter"/>
</dbReference>
<dbReference type="CDD" id="cd06170">
    <property type="entry name" value="LuxR_C_like"/>
    <property type="match status" value="1"/>
</dbReference>
<evidence type="ECO:0000256" key="3">
    <source>
        <dbReference type="SAM" id="MobiDB-lite"/>
    </source>
</evidence>
<dbReference type="PANTHER" id="PTHR16305">
    <property type="entry name" value="TESTICULAR SOLUBLE ADENYLYL CYCLASE"/>
    <property type="match status" value="1"/>
</dbReference>
<evidence type="ECO:0000313" key="5">
    <source>
        <dbReference type="EMBL" id="GIF84808.1"/>
    </source>
</evidence>
<sequence length="943" mass="98797">MNPVESPVPHGRDSALLSLVSVLDGARAGQGGALLLRGEPGLGKTMLLAYAAGHAPDFLVLASRGVEPEAALPWAGLHRLLRPLAHRLPELPPGQAAALREVLDGEVGDGVGCRLPAALLALLDLLAQDGPVLVCVDDADLLDEPSREALAFAARRLGDAAPSAARLGDGSLTMPRPEARTAPDTGGGGAVVLLAMRDDDELPPPGLPVLLLSPLDETACAAVIDDVAPVAVAEGVRLRLAAAAAGNPQAAAELVAALDDDQLRGIRPLPDPLPPSPGLRRAHLRRVLALPEQTRRLLLIAAAEADMDANLLVRAADAAGIEVAALEPAERAGLLRVSVAGVEFRHPLVPAAIYHAAPLAGRRAAHALLAGVLDPGRHPVRRAWHRAAAGLAPDHELAAELEMAAAAARGRGGYAVASAAYERAAELSTGDDGAKARLLAAAARDAWHAGRSVRARDLLDRALPVAPGAAARGELELLRGDIDLRDGRAADAYEALLAAAQRLIPVDPELAIRAMMRAGEAGVYAGDHGRFVQVAAQAAALRGPGRSAQATVMLDYLDALSAIFLGRFDAALRPLRAVLDGAPRFDDPSALIWASIAAMILGDNAQGRVMAGRAVAAARGRGAVTMVPKALEFSAYAEFWTGRHAAATANALEGLRAATETGQGNGACHHLAALALLDAIHGDEETCRLRARTALDRAGLNGLGLPAALSTWALAFLDLSLGRHADAAGRLRGLARAGPGQGHMAVAALSVPTYVEAAVRTGAADAARAAFGTFERWAHSTSSPDNLALAARCRALLSEGAQAEEHFRDALELHAAGDRAFERARTELLYGSLLRRLRRRTQARTELRSALESFERLHADRWAHWTRAELRATGESARPRAEVADGELTPQQRQIARHAAQGATNREIAEQLFLSPRTVEHHLGNIFAKLGIRSRVELTKLLP</sequence>
<dbReference type="AlphaFoldDB" id="A0A8J3NM82"/>
<dbReference type="InterPro" id="IPR036388">
    <property type="entry name" value="WH-like_DNA-bd_sf"/>
</dbReference>
<dbReference type="SUPFAM" id="SSF52540">
    <property type="entry name" value="P-loop containing nucleoside triphosphate hydrolases"/>
    <property type="match status" value="1"/>
</dbReference>
<dbReference type="Gene3D" id="1.10.10.10">
    <property type="entry name" value="Winged helix-like DNA-binding domain superfamily/Winged helix DNA-binding domain"/>
    <property type="match status" value="1"/>
</dbReference>
<dbReference type="GO" id="GO:0003677">
    <property type="term" value="F:DNA binding"/>
    <property type="evidence" value="ECO:0007669"/>
    <property type="project" value="InterPro"/>
</dbReference>
<comment type="caution">
    <text evidence="5">The sequence shown here is derived from an EMBL/GenBank/DDBJ whole genome shotgun (WGS) entry which is preliminary data.</text>
</comment>
<dbReference type="GO" id="GO:0006355">
    <property type="term" value="P:regulation of DNA-templated transcription"/>
    <property type="evidence" value="ECO:0007669"/>
    <property type="project" value="InterPro"/>
</dbReference>
<feature type="domain" description="HTH luxR-type" evidence="4">
    <location>
        <begin position="881"/>
        <end position="943"/>
    </location>
</feature>
<dbReference type="Pfam" id="PF00196">
    <property type="entry name" value="GerE"/>
    <property type="match status" value="1"/>
</dbReference>
<keyword evidence="1" id="KW-0547">Nucleotide-binding</keyword>
<organism evidence="5 6">
    <name type="scientific">Catellatospora bangladeshensis</name>
    <dbReference type="NCBI Taxonomy" id="310355"/>
    <lineage>
        <taxon>Bacteria</taxon>
        <taxon>Bacillati</taxon>
        <taxon>Actinomycetota</taxon>
        <taxon>Actinomycetes</taxon>
        <taxon>Micromonosporales</taxon>
        <taxon>Micromonosporaceae</taxon>
        <taxon>Catellatospora</taxon>
    </lineage>
</organism>
<dbReference type="PANTHER" id="PTHR16305:SF35">
    <property type="entry name" value="TRANSCRIPTIONAL ACTIVATOR DOMAIN"/>
    <property type="match status" value="1"/>
</dbReference>
<dbReference type="PROSITE" id="PS50043">
    <property type="entry name" value="HTH_LUXR_2"/>
    <property type="match status" value="1"/>
</dbReference>
<reference evidence="5 6" key="1">
    <citation type="submission" date="2021-01" db="EMBL/GenBank/DDBJ databases">
        <title>Whole genome shotgun sequence of Catellatospora bangladeshensis NBRC 107357.</title>
        <authorList>
            <person name="Komaki H."/>
            <person name="Tamura T."/>
        </authorList>
    </citation>
    <scope>NUCLEOTIDE SEQUENCE [LARGE SCALE GENOMIC DNA]</scope>
    <source>
        <strain evidence="5 6">NBRC 107357</strain>
    </source>
</reference>
<keyword evidence="2" id="KW-0067">ATP-binding</keyword>
<dbReference type="EMBL" id="BONF01000041">
    <property type="protein sequence ID" value="GIF84808.1"/>
    <property type="molecule type" value="Genomic_DNA"/>
</dbReference>
<dbReference type="InterPro" id="IPR003593">
    <property type="entry name" value="AAA+_ATPase"/>
</dbReference>
<dbReference type="SMART" id="SM00382">
    <property type="entry name" value="AAA"/>
    <property type="match status" value="1"/>
</dbReference>
<dbReference type="InterPro" id="IPR000792">
    <property type="entry name" value="Tscrpt_reg_LuxR_C"/>
</dbReference>
<gene>
    <name evidence="5" type="ORF">Cba03nite_61570</name>
</gene>
<dbReference type="GO" id="GO:0005524">
    <property type="term" value="F:ATP binding"/>
    <property type="evidence" value="ECO:0007669"/>
    <property type="project" value="UniProtKB-KW"/>
</dbReference>
<dbReference type="PRINTS" id="PR00038">
    <property type="entry name" value="HTHLUXR"/>
</dbReference>
<proteinExistence type="predicted"/>
<protein>
    <submittedName>
        <fullName evidence="5">Helix-turn-helix transcriptional regulator</fullName>
    </submittedName>
</protein>
<dbReference type="SMART" id="SM00421">
    <property type="entry name" value="HTH_LUXR"/>
    <property type="match status" value="1"/>
</dbReference>
<name>A0A8J3NM82_9ACTN</name>
<evidence type="ECO:0000259" key="4">
    <source>
        <dbReference type="PROSITE" id="PS50043"/>
    </source>
</evidence>
<evidence type="ECO:0000313" key="6">
    <source>
        <dbReference type="Proteomes" id="UP000601223"/>
    </source>
</evidence>
<dbReference type="Pfam" id="PF13191">
    <property type="entry name" value="AAA_16"/>
    <property type="match status" value="1"/>
</dbReference>
<dbReference type="InterPro" id="IPR027417">
    <property type="entry name" value="P-loop_NTPase"/>
</dbReference>
<dbReference type="SUPFAM" id="SSF46894">
    <property type="entry name" value="C-terminal effector domain of the bipartite response regulators"/>
    <property type="match status" value="1"/>
</dbReference>
<dbReference type="InterPro" id="IPR016032">
    <property type="entry name" value="Sig_transdc_resp-reg_C-effctor"/>
</dbReference>
<feature type="region of interest" description="Disordered" evidence="3">
    <location>
        <begin position="166"/>
        <end position="187"/>
    </location>
</feature>
<evidence type="ECO:0000256" key="1">
    <source>
        <dbReference type="ARBA" id="ARBA00022741"/>
    </source>
</evidence>
<keyword evidence="6" id="KW-1185">Reference proteome</keyword>
<dbReference type="Proteomes" id="UP000601223">
    <property type="component" value="Unassembled WGS sequence"/>
</dbReference>
<evidence type="ECO:0000256" key="2">
    <source>
        <dbReference type="ARBA" id="ARBA00022840"/>
    </source>
</evidence>
<accession>A0A8J3NM82</accession>
<dbReference type="GO" id="GO:0005737">
    <property type="term" value="C:cytoplasm"/>
    <property type="evidence" value="ECO:0007669"/>
    <property type="project" value="TreeGrafter"/>
</dbReference>
<dbReference type="PROSITE" id="PS00622">
    <property type="entry name" value="HTH_LUXR_1"/>
    <property type="match status" value="1"/>
</dbReference>
<dbReference type="InterPro" id="IPR041664">
    <property type="entry name" value="AAA_16"/>
</dbReference>